<dbReference type="STRING" id="155618.RV06_GL000533"/>
<dbReference type="PRINTS" id="PR00727">
    <property type="entry name" value="LEADERPTASE"/>
</dbReference>
<comment type="caution">
    <text evidence="10">The sequence shown here is derived from an EMBL/GenBank/DDBJ whole genome shotgun (WGS) entry which is preliminary data.</text>
</comment>
<dbReference type="GO" id="GO:0006465">
    <property type="term" value="P:signal peptide processing"/>
    <property type="evidence" value="ECO:0007669"/>
    <property type="project" value="InterPro"/>
</dbReference>
<evidence type="ECO:0000313" key="10">
    <source>
        <dbReference type="EMBL" id="EOH92448.1"/>
    </source>
</evidence>
<feature type="active site" evidence="6">
    <location>
        <position position="113"/>
    </location>
</feature>
<dbReference type="InterPro" id="IPR019758">
    <property type="entry name" value="Pept_S26A_signal_pept_1_CS"/>
</dbReference>
<dbReference type="AlphaFoldDB" id="R2QB70"/>
<keyword evidence="13" id="KW-1185">Reference proteome</keyword>
<organism evidence="10 12">
    <name type="scientific">Enterococcus haemoperoxidus ATCC BAA-382</name>
    <dbReference type="NCBI Taxonomy" id="1158608"/>
    <lineage>
        <taxon>Bacteria</taxon>
        <taxon>Bacillati</taxon>
        <taxon>Bacillota</taxon>
        <taxon>Bacilli</taxon>
        <taxon>Lactobacillales</taxon>
        <taxon>Enterococcaceae</taxon>
        <taxon>Enterococcus</taxon>
    </lineage>
</organism>
<dbReference type="Gene3D" id="2.10.109.10">
    <property type="entry name" value="Umud Fragment, subunit A"/>
    <property type="match status" value="1"/>
</dbReference>
<evidence type="ECO:0000259" key="9">
    <source>
        <dbReference type="Pfam" id="PF10502"/>
    </source>
</evidence>
<accession>R2QB70</accession>
<dbReference type="EC" id="3.4.21.89" evidence="4 7"/>
<comment type="catalytic activity">
    <reaction evidence="1 7">
        <text>Cleavage of hydrophobic, N-terminal signal or leader sequences from secreted and periplasmic proteins.</text>
        <dbReference type="EC" id="3.4.21.89"/>
    </reaction>
</comment>
<dbReference type="Proteomes" id="UP000013858">
    <property type="component" value="Unassembled WGS sequence"/>
</dbReference>
<evidence type="ECO:0000256" key="1">
    <source>
        <dbReference type="ARBA" id="ARBA00000677"/>
    </source>
</evidence>
<proteinExistence type="inferred from homology"/>
<dbReference type="PANTHER" id="PTHR43390:SF1">
    <property type="entry name" value="CHLOROPLAST PROCESSING PEPTIDASE"/>
    <property type="match status" value="1"/>
</dbReference>
<dbReference type="SUPFAM" id="SSF51306">
    <property type="entry name" value="LexA/Signal peptidase"/>
    <property type="match status" value="1"/>
</dbReference>
<evidence type="ECO:0000256" key="4">
    <source>
        <dbReference type="ARBA" id="ARBA00013208"/>
    </source>
</evidence>
<feature type="active site" evidence="6">
    <location>
        <position position="74"/>
    </location>
</feature>
<evidence type="ECO:0000256" key="2">
    <source>
        <dbReference type="ARBA" id="ARBA00004401"/>
    </source>
</evidence>
<evidence type="ECO:0000313" key="11">
    <source>
        <dbReference type="EMBL" id="EOT61814.1"/>
    </source>
</evidence>
<sequence>MSTKSTHPQATKKRISTKKKRRNYSKEKRVKFLKKQCIKTKQTIKIRDIFFLLILSFCFIFLFQHKTHRVSGSSMQPILENSDRIIVKKGQLPERYDVITFDPEIPDESSYVKRVIGIPGDQIWAESNAIYLRPQKAGKWLLNTANQISAEELPDSTLKVIVSKEVFQTLRDMHRIPEGNYVVLGDNRSASKDSRTMGLIKEKQIEGIVTYRYFPLTKIGRVK</sequence>
<evidence type="ECO:0000256" key="6">
    <source>
        <dbReference type="PIRSR" id="PIRSR600223-1"/>
    </source>
</evidence>
<keyword evidence="5 7" id="KW-0378">Hydrolase</keyword>
<gene>
    <name evidence="11" type="ORF">I583_00796</name>
    <name evidence="10" type="ORF">UAW_03113</name>
</gene>
<dbReference type="PATRIC" id="fig|1158608.3.peg.3046"/>
<dbReference type="PROSITE" id="PS00761">
    <property type="entry name" value="SPASE_I_3"/>
    <property type="match status" value="1"/>
</dbReference>
<evidence type="ECO:0000313" key="13">
    <source>
        <dbReference type="Proteomes" id="UP000014197"/>
    </source>
</evidence>
<dbReference type="EMBL" id="AJAR01000030">
    <property type="protein sequence ID" value="EOH92448.1"/>
    <property type="molecule type" value="Genomic_DNA"/>
</dbReference>
<dbReference type="GO" id="GO:0009003">
    <property type="term" value="F:signal peptidase activity"/>
    <property type="evidence" value="ECO:0007669"/>
    <property type="project" value="UniProtKB-EC"/>
</dbReference>
<dbReference type="InterPro" id="IPR000223">
    <property type="entry name" value="Pept_S26A_signal_pept_1"/>
</dbReference>
<dbReference type="EMBL" id="ASVY01000002">
    <property type="protein sequence ID" value="EOT61814.1"/>
    <property type="molecule type" value="Genomic_DNA"/>
</dbReference>
<evidence type="ECO:0000256" key="5">
    <source>
        <dbReference type="ARBA" id="ARBA00022801"/>
    </source>
</evidence>
<dbReference type="RefSeq" id="WP_010763269.1">
    <property type="nucleotide sequence ID" value="NZ_KB946316.1"/>
</dbReference>
<dbReference type="GO" id="GO:0005886">
    <property type="term" value="C:plasma membrane"/>
    <property type="evidence" value="ECO:0007669"/>
    <property type="project" value="UniProtKB-SubCell"/>
</dbReference>
<dbReference type="Proteomes" id="UP000014197">
    <property type="component" value="Unassembled WGS sequence"/>
</dbReference>
<dbReference type="OrthoDB" id="2183286at2"/>
<evidence type="ECO:0000256" key="7">
    <source>
        <dbReference type="RuleBase" id="RU362042"/>
    </source>
</evidence>
<dbReference type="eggNOG" id="COG0681">
    <property type="taxonomic scope" value="Bacteria"/>
</dbReference>
<dbReference type="InterPro" id="IPR019533">
    <property type="entry name" value="Peptidase_S26"/>
</dbReference>
<evidence type="ECO:0000313" key="12">
    <source>
        <dbReference type="Proteomes" id="UP000013858"/>
    </source>
</evidence>
<protein>
    <recommendedName>
        <fullName evidence="4 7">Signal peptidase I</fullName>
        <ecNumber evidence="4 7">3.4.21.89</ecNumber>
    </recommendedName>
</protein>
<reference evidence="10 12" key="1">
    <citation type="submission" date="2013-02" db="EMBL/GenBank/DDBJ databases">
        <title>The Genome Sequence of Enterococcus haemoperoxidus BAA-382.</title>
        <authorList>
            <consortium name="The Broad Institute Genome Sequencing Platform"/>
            <consortium name="The Broad Institute Genome Sequencing Center for Infectious Disease"/>
            <person name="Earl A.M."/>
            <person name="Gilmore M.S."/>
            <person name="Lebreton F."/>
            <person name="Walker B."/>
            <person name="Young S.K."/>
            <person name="Zeng Q."/>
            <person name="Gargeya S."/>
            <person name="Fitzgerald M."/>
            <person name="Haas B."/>
            <person name="Abouelleil A."/>
            <person name="Alvarado L."/>
            <person name="Arachchi H.M."/>
            <person name="Berlin A.M."/>
            <person name="Chapman S.B."/>
            <person name="Dewar J."/>
            <person name="Goldberg J."/>
            <person name="Griggs A."/>
            <person name="Gujja S."/>
            <person name="Hansen M."/>
            <person name="Howarth C."/>
            <person name="Imamovic A."/>
            <person name="Larimer J."/>
            <person name="McCowan C."/>
            <person name="Murphy C."/>
            <person name="Neiman D."/>
            <person name="Pearson M."/>
            <person name="Priest M."/>
            <person name="Roberts A."/>
            <person name="Saif S."/>
            <person name="Shea T."/>
            <person name="Sisk P."/>
            <person name="Sykes S."/>
            <person name="Wortman J."/>
            <person name="Nusbaum C."/>
            <person name="Birren B."/>
        </authorList>
    </citation>
    <scope>NUCLEOTIDE SEQUENCE [LARGE SCALE GENOMIC DNA]</scope>
    <source>
        <strain evidence="10 12">ATCC BAA-382</strain>
    </source>
</reference>
<reference evidence="11 13" key="2">
    <citation type="submission" date="2013-03" db="EMBL/GenBank/DDBJ databases">
        <title>The Genome Sequence of Enterococcus haemoperoxidus BAA-382 (PacBio/Illumina hybrid assembly).</title>
        <authorList>
            <consortium name="The Broad Institute Genomics Platform"/>
            <consortium name="The Broad Institute Genome Sequencing Center for Infectious Disease"/>
            <person name="Earl A."/>
            <person name="Russ C."/>
            <person name="Gilmore M."/>
            <person name="Surin D."/>
            <person name="Walker B."/>
            <person name="Young S."/>
            <person name="Zeng Q."/>
            <person name="Gargeya S."/>
            <person name="Fitzgerald M."/>
            <person name="Haas B."/>
            <person name="Abouelleil A."/>
            <person name="Allen A.W."/>
            <person name="Alvarado L."/>
            <person name="Arachchi H.M."/>
            <person name="Berlin A.M."/>
            <person name="Chapman S.B."/>
            <person name="Gainer-Dewar J."/>
            <person name="Goldberg J."/>
            <person name="Griggs A."/>
            <person name="Gujja S."/>
            <person name="Hansen M."/>
            <person name="Howarth C."/>
            <person name="Imamovic A."/>
            <person name="Ireland A."/>
            <person name="Larimer J."/>
            <person name="McCowan C."/>
            <person name="Murphy C."/>
            <person name="Pearson M."/>
            <person name="Poon T.W."/>
            <person name="Priest M."/>
            <person name="Roberts A."/>
            <person name="Saif S."/>
            <person name="Shea T."/>
            <person name="Sisk P."/>
            <person name="Sykes S."/>
            <person name="Wortman J."/>
            <person name="Nusbaum C."/>
            <person name="Birren B."/>
        </authorList>
    </citation>
    <scope>NUCLEOTIDE SEQUENCE [LARGE SCALE GENOMIC DNA]</scope>
    <source>
        <strain evidence="11 13">ATCC BAA-382</strain>
    </source>
</reference>
<dbReference type="NCBIfam" id="TIGR02227">
    <property type="entry name" value="sigpep_I_bact"/>
    <property type="match status" value="1"/>
</dbReference>
<dbReference type="PANTHER" id="PTHR43390">
    <property type="entry name" value="SIGNAL PEPTIDASE I"/>
    <property type="match status" value="1"/>
</dbReference>
<dbReference type="CDD" id="cd06530">
    <property type="entry name" value="S26_SPase_I"/>
    <property type="match status" value="1"/>
</dbReference>
<dbReference type="Pfam" id="PF10502">
    <property type="entry name" value="Peptidase_S26"/>
    <property type="match status" value="1"/>
</dbReference>
<dbReference type="InterPro" id="IPR036286">
    <property type="entry name" value="LexA/Signal_pep-like_sf"/>
</dbReference>
<feature type="compositionally biased region" description="Basic residues" evidence="8">
    <location>
        <begin position="10"/>
        <end position="24"/>
    </location>
</feature>
<name>R2QB70_9ENTE</name>
<evidence type="ECO:0000256" key="8">
    <source>
        <dbReference type="SAM" id="MobiDB-lite"/>
    </source>
</evidence>
<keyword evidence="7" id="KW-0645">Protease</keyword>
<evidence type="ECO:0000256" key="3">
    <source>
        <dbReference type="ARBA" id="ARBA00009370"/>
    </source>
</evidence>
<feature type="region of interest" description="Disordered" evidence="8">
    <location>
        <begin position="1"/>
        <end position="24"/>
    </location>
</feature>
<comment type="subcellular location">
    <subcellularLocation>
        <location evidence="2">Cell membrane</location>
        <topology evidence="2">Single-pass type II membrane protein</topology>
    </subcellularLocation>
    <subcellularLocation>
        <location evidence="7">Membrane</location>
        <topology evidence="7">Single-pass type II membrane protein</topology>
    </subcellularLocation>
</comment>
<comment type="similarity">
    <text evidence="3 7">Belongs to the peptidase S26 family.</text>
</comment>
<dbReference type="GO" id="GO:0004252">
    <property type="term" value="F:serine-type endopeptidase activity"/>
    <property type="evidence" value="ECO:0007669"/>
    <property type="project" value="InterPro"/>
</dbReference>
<feature type="domain" description="Peptidase S26" evidence="9">
    <location>
        <begin position="49"/>
        <end position="213"/>
    </location>
</feature>